<evidence type="ECO:0000313" key="1">
    <source>
        <dbReference type="EMBL" id="MEJ5904166.1"/>
    </source>
</evidence>
<name>A0ABU8R2T3_9PSED</name>
<proteinExistence type="predicted"/>
<comment type="caution">
    <text evidence="1">The sequence shown here is derived from an EMBL/GenBank/DDBJ whole genome shotgun (WGS) entry which is preliminary data.</text>
</comment>
<evidence type="ECO:0000313" key="2">
    <source>
        <dbReference type="Proteomes" id="UP001377692"/>
    </source>
</evidence>
<organism evidence="1 2">
    <name type="scientific">Pseudomonas kermanshahensis</name>
    <dbReference type="NCBI Taxonomy" id="2745482"/>
    <lineage>
        <taxon>Bacteria</taxon>
        <taxon>Pseudomonadati</taxon>
        <taxon>Pseudomonadota</taxon>
        <taxon>Gammaproteobacteria</taxon>
        <taxon>Pseudomonadales</taxon>
        <taxon>Pseudomonadaceae</taxon>
        <taxon>Pseudomonas</taxon>
    </lineage>
</organism>
<keyword evidence="2" id="KW-1185">Reference proteome</keyword>
<dbReference type="RefSeq" id="WP_339548955.1">
    <property type="nucleotide sequence ID" value="NZ_JBBHLD010000003.1"/>
</dbReference>
<gene>
    <name evidence="1" type="ORF">V7V80_05655</name>
</gene>
<sequence length="104" mass="11640">MGNYDCGNDQVYSFKVSNASKGNTIKLGSDRPVKESDYSYCPENDWRFVLEVTDDAVYTSKISISDLRNIENGQMVATGLKMQKKHYRSGTIAGKLSCVDTNNR</sequence>
<reference evidence="1 2" key="1">
    <citation type="submission" date="2024-02" db="EMBL/GenBank/DDBJ databases">
        <title>Identification of pathogenicity and growth-promoting functions of Pseudomonas putida variants.</title>
        <authorList>
            <person name="Sun J."/>
        </authorList>
    </citation>
    <scope>NUCLEOTIDE SEQUENCE [LARGE SCALE GENOMIC DNA]</scope>
    <source>
        <strain evidence="1 2">A04</strain>
    </source>
</reference>
<protein>
    <recommendedName>
        <fullName evidence="3">Lipoprotein</fullName>
    </recommendedName>
</protein>
<dbReference type="EMBL" id="JBBHLD010000003">
    <property type="protein sequence ID" value="MEJ5904166.1"/>
    <property type="molecule type" value="Genomic_DNA"/>
</dbReference>
<accession>A0ABU8R2T3</accession>
<dbReference type="Proteomes" id="UP001377692">
    <property type="component" value="Unassembled WGS sequence"/>
</dbReference>
<evidence type="ECO:0008006" key="3">
    <source>
        <dbReference type="Google" id="ProtNLM"/>
    </source>
</evidence>